<evidence type="ECO:0000313" key="1">
    <source>
        <dbReference type="EMBL" id="UYV62688.1"/>
    </source>
</evidence>
<proteinExistence type="predicted"/>
<evidence type="ECO:0000313" key="2">
    <source>
        <dbReference type="Proteomes" id="UP001235939"/>
    </source>
</evidence>
<sequence>MPAGDAGMGRREFCELASRPARALFEHRLMSPAVYRASLQPAAGISPDFGLLDKEPIMIKNESGETSSQVPSTYLSLQQPRCPSTFVGDGSQGAQKWLKEYKRIAEFNRWDDTMYLAIAVSFPEGTARK</sequence>
<reference evidence="1 2" key="1">
    <citation type="submission" date="2022-01" db="EMBL/GenBank/DDBJ databases">
        <title>A chromosomal length assembly of Cordylochernes scorpioides.</title>
        <authorList>
            <person name="Zeh D."/>
            <person name="Zeh J."/>
        </authorList>
    </citation>
    <scope>NUCLEOTIDE SEQUENCE [LARGE SCALE GENOMIC DNA]</scope>
    <source>
        <strain evidence="1">IN4F17</strain>
        <tissue evidence="1">Whole Body</tissue>
    </source>
</reference>
<organism evidence="1 2">
    <name type="scientific">Cordylochernes scorpioides</name>
    <dbReference type="NCBI Taxonomy" id="51811"/>
    <lineage>
        <taxon>Eukaryota</taxon>
        <taxon>Metazoa</taxon>
        <taxon>Ecdysozoa</taxon>
        <taxon>Arthropoda</taxon>
        <taxon>Chelicerata</taxon>
        <taxon>Arachnida</taxon>
        <taxon>Pseudoscorpiones</taxon>
        <taxon>Cheliferoidea</taxon>
        <taxon>Chernetidae</taxon>
        <taxon>Cordylochernes</taxon>
    </lineage>
</organism>
<name>A0ABY6K1J9_9ARAC</name>
<dbReference type="Proteomes" id="UP001235939">
    <property type="component" value="Chromosome 02"/>
</dbReference>
<protein>
    <submittedName>
        <fullName evidence="1">Uncharacterized protein</fullName>
    </submittedName>
</protein>
<accession>A0ABY6K1J9</accession>
<gene>
    <name evidence="1" type="ORF">LAZ67_2001562</name>
</gene>
<dbReference type="EMBL" id="CP092864">
    <property type="protein sequence ID" value="UYV62688.1"/>
    <property type="molecule type" value="Genomic_DNA"/>
</dbReference>
<keyword evidence="2" id="KW-1185">Reference proteome</keyword>